<accession>A0ABR0SYQ5</accession>
<comment type="caution">
    <text evidence="1">The sequence shown here is derived from an EMBL/GenBank/DDBJ whole genome shotgun (WGS) entry which is preliminary data.</text>
</comment>
<keyword evidence="2" id="KW-1185">Reference proteome</keyword>
<dbReference type="Proteomes" id="UP001338125">
    <property type="component" value="Unassembled WGS sequence"/>
</dbReference>
<protein>
    <submittedName>
        <fullName evidence="1">Uncharacterized protein</fullName>
    </submittedName>
</protein>
<sequence length="676" mass="75107">MGERHQLFVIAKRGKKYRLLAVVHHQWLYGKIALQKCLRLLRIFSHPANRIALEQELAFSAIESDKIDENGRGFYKGAPQPFPFVATCLYLGTVCDPARGNLRSRASVEPFFGYNEGDNNTGITVIDITDLDRLRYCFVWLSRRHDKPISARDYLRKFYEFEDGPTGQEPTGQGPNALDTEDKAVLDALTEYKLVSLSSLKDCWPRGNWLGMDEAAVTQEEKKEEGDQLSKAPSKSLLDMSMAKLLDELLENGDGADISLLDQPLQIPSMRDALLSYCRQNPAKIAKSSSAIAVQVLATLLEGKTFVDLSPYENMAPDAVRSVLKTLKDVRVLNLTGMLAAANCEIESTLSAIGHDLDELYILDRPDRDADDPLPAIRAIGRRPFTIRRVVLTSVLSRAITEKSWIVSDEEALSKAKPGTLPITSSAELYGLSKSFPVIQILHKSPGLYQPCQYEALFLGDGLINPTRIISGILNVMRGRLSYSFSDAYGTYIAHGFATAESSLKSSTSLEISALPAETFWIGRRGDGDSSFRGVYGRVRDLTPDTWTIVLEHQSRRGPPTANGFPESRIASFKIAMLRARKPISALQDEKVPLEDIEVVDIETFLTKVSPADTADWNSALEELRTTAEKWQPGREPNEEFMSSMDASEAAAIVEHIFGNIKTTEEARDGAYRWAS</sequence>
<proteinExistence type="predicted"/>
<gene>
    <name evidence="1" type="ORF">PT974_02216</name>
</gene>
<dbReference type="EMBL" id="JAVFKD010000002">
    <property type="protein sequence ID" value="KAK5996871.1"/>
    <property type="molecule type" value="Genomic_DNA"/>
</dbReference>
<evidence type="ECO:0000313" key="2">
    <source>
        <dbReference type="Proteomes" id="UP001338125"/>
    </source>
</evidence>
<name>A0ABR0SYQ5_9HYPO</name>
<reference evidence="1 2" key="1">
    <citation type="submission" date="2024-01" db="EMBL/GenBank/DDBJ databases">
        <title>Complete genome of Cladobotryum mycophilum ATHUM6906.</title>
        <authorList>
            <person name="Christinaki A.C."/>
            <person name="Myridakis A.I."/>
            <person name="Kouvelis V.N."/>
        </authorList>
    </citation>
    <scope>NUCLEOTIDE SEQUENCE [LARGE SCALE GENOMIC DNA]</scope>
    <source>
        <strain evidence="1 2">ATHUM6906</strain>
    </source>
</reference>
<organism evidence="1 2">
    <name type="scientific">Cladobotryum mycophilum</name>
    <dbReference type="NCBI Taxonomy" id="491253"/>
    <lineage>
        <taxon>Eukaryota</taxon>
        <taxon>Fungi</taxon>
        <taxon>Dikarya</taxon>
        <taxon>Ascomycota</taxon>
        <taxon>Pezizomycotina</taxon>
        <taxon>Sordariomycetes</taxon>
        <taxon>Hypocreomycetidae</taxon>
        <taxon>Hypocreales</taxon>
        <taxon>Hypocreaceae</taxon>
        <taxon>Cladobotryum</taxon>
    </lineage>
</organism>
<evidence type="ECO:0000313" key="1">
    <source>
        <dbReference type="EMBL" id="KAK5996871.1"/>
    </source>
</evidence>